<accession>A0A9W9IWT2</accession>
<organism evidence="2 3">
    <name type="scientific">Penicillium cf. griseofulvum</name>
    <dbReference type="NCBI Taxonomy" id="2972120"/>
    <lineage>
        <taxon>Eukaryota</taxon>
        <taxon>Fungi</taxon>
        <taxon>Dikarya</taxon>
        <taxon>Ascomycota</taxon>
        <taxon>Pezizomycotina</taxon>
        <taxon>Eurotiomycetes</taxon>
        <taxon>Eurotiomycetidae</taxon>
        <taxon>Eurotiales</taxon>
        <taxon>Aspergillaceae</taxon>
        <taxon>Penicillium</taxon>
    </lineage>
</organism>
<feature type="compositionally biased region" description="Low complexity" evidence="1">
    <location>
        <begin position="13"/>
        <end position="52"/>
    </location>
</feature>
<feature type="region of interest" description="Disordered" evidence="1">
    <location>
        <begin position="1"/>
        <end position="102"/>
    </location>
</feature>
<evidence type="ECO:0000313" key="3">
    <source>
        <dbReference type="Proteomes" id="UP001150879"/>
    </source>
</evidence>
<dbReference type="EMBL" id="JAPQKP010000006">
    <property type="protein sequence ID" value="KAJ5185367.1"/>
    <property type="molecule type" value="Genomic_DNA"/>
</dbReference>
<reference evidence="2" key="2">
    <citation type="journal article" date="2023" name="IMA Fungus">
        <title>Comparative genomic study of the Penicillium genus elucidates a diverse pangenome and 15 lateral gene transfer events.</title>
        <authorList>
            <person name="Petersen C."/>
            <person name="Sorensen T."/>
            <person name="Nielsen M.R."/>
            <person name="Sondergaard T.E."/>
            <person name="Sorensen J.L."/>
            <person name="Fitzpatrick D.A."/>
            <person name="Frisvad J.C."/>
            <person name="Nielsen K.L."/>
        </authorList>
    </citation>
    <scope>NUCLEOTIDE SEQUENCE</scope>
    <source>
        <strain evidence="2">IBT 16849</strain>
    </source>
</reference>
<evidence type="ECO:0000313" key="2">
    <source>
        <dbReference type="EMBL" id="KAJ5185367.1"/>
    </source>
</evidence>
<feature type="compositionally biased region" description="Polar residues" evidence="1">
    <location>
        <begin position="75"/>
        <end position="97"/>
    </location>
</feature>
<dbReference type="OrthoDB" id="4588567at2759"/>
<evidence type="ECO:0000256" key="1">
    <source>
        <dbReference type="SAM" id="MobiDB-lite"/>
    </source>
</evidence>
<protein>
    <submittedName>
        <fullName evidence="2">Uncharacterized protein</fullName>
    </submittedName>
</protein>
<proteinExistence type="predicted"/>
<name>A0A9W9IWT2_9EURO</name>
<reference evidence="2" key="1">
    <citation type="submission" date="2022-11" db="EMBL/GenBank/DDBJ databases">
        <authorList>
            <person name="Petersen C."/>
        </authorList>
    </citation>
    <scope>NUCLEOTIDE SEQUENCE</scope>
    <source>
        <strain evidence="2">IBT 16849</strain>
    </source>
</reference>
<sequence>MNHIASPFLSLKTSIRSRSQSPKSSDSNPSSTTTSPPSSPTSTHSSHISPHHLFNLSFHPSKVHISRGQTDGLRPTNSPGNQPTRPRQVSDNHNANGISVPPCAVLRGRSSRVLRQRPSKTDLALSEERLRCNEDSIERQGLGLMEPRPVVLGIGEVKPNFVMGGIFEVMEGRA</sequence>
<dbReference type="AlphaFoldDB" id="A0A9W9IWT2"/>
<comment type="caution">
    <text evidence="2">The sequence shown here is derived from an EMBL/GenBank/DDBJ whole genome shotgun (WGS) entry which is preliminary data.</text>
</comment>
<keyword evidence="3" id="KW-1185">Reference proteome</keyword>
<gene>
    <name evidence="2" type="ORF">N7472_010207</name>
</gene>
<dbReference type="Proteomes" id="UP001150879">
    <property type="component" value="Unassembled WGS sequence"/>
</dbReference>